<reference evidence="2" key="1">
    <citation type="submission" date="2011-07" db="EMBL/GenBank/DDBJ databases">
        <title>Divergent evolution of antigenic variation in African trypanosomes.</title>
        <authorList>
            <person name="Jackson A.P."/>
            <person name="Berry A."/>
            <person name="Allison H.C."/>
            <person name="Burton P."/>
            <person name="Anderson J."/>
            <person name="Aslett M."/>
            <person name="Brown R."/>
            <person name="Corton N."/>
            <person name="Harris D."/>
            <person name="Hauser H."/>
            <person name="Gamble J."/>
            <person name="Gilderthorp R."/>
            <person name="McQuillan J."/>
            <person name="Quail M.A."/>
            <person name="Sanders M."/>
            <person name="Van Tonder A."/>
            <person name="Ginger M.L."/>
            <person name="Donelson J.E."/>
            <person name="Field M.C."/>
            <person name="Barry J.D."/>
            <person name="Berriman M."/>
            <person name="Hertz-Fowler C."/>
        </authorList>
    </citation>
    <scope>NUCLEOTIDE SEQUENCE [LARGE SCALE GENOMIC DNA]</scope>
    <source>
        <strain evidence="2">IL3000</strain>
    </source>
</reference>
<dbReference type="EMBL" id="CAEQ01000395">
    <property type="protein sequence ID" value="CCD11642.1"/>
    <property type="molecule type" value="Genomic_DNA"/>
</dbReference>
<dbReference type="OMA" id="RNFWIST"/>
<name>F9W3D1_TRYCI</name>
<sequence length="218" mass="24257">MSVAHCQRITAAAAYLLDSRGFIKDEVTLRQITYFACMHRFASAVWLSTQLADDLGLTLRYMQSPINVWNPLMGESFVHVTTASALMQKALRHHPVDVSHIQTQDNVLVLSVASSPDGSPRWLAAPDHIRHHFVAPDVKYNPRSPVMSPRTATCYRNFWISTVIAAYLGIDGEGPVITRVPSCLTSLLNADQLYPSSLLQDAEFQCFLETQPNCSTHS</sequence>
<evidence type="ECO:0000313" key="1">
    <source>
        <dbReference type="EMBL" id="CCD11642.1"/>
    </source>
</evidence>
<organism evidence="1 2">
    <name type="scientific">Trypanosoma congolense (strain IL3000)</name>
    <dbReference type="NCBI Taxonomy" id="1068625"/>
    <lineage>
        <taxon>Eukaryota</taxon>
        <taxon>Discoba</taxon>
        <taxon>Euglenozoa</taxon>
        <taxon>Kinetoplastea</taxon>
        <taxon>Metakinetoplastina</taxon>
        <taxon>Trypanosomatida</taxon>
        <taxon>Trypanosomatidae</taxon>
        <taxon>Trypanosoma</taxon>
        <taxon>Nannomonas</taxon>
    </lineage>
</organism>
<comment type="caution">
    <text evidence="1">The sequence shown here is derived from an EMBL/GenBank/DDBJ whole genome shotgun (WGS) entry which is preliminary data.</text>
</comment>
<dbReference type="Proteomes" id="UP000000702">
    <property type="component" value="Unassembled WGS sequence"/>
</dbReference>
<keyword evidence="2" id="KW-1185">Reference proteome</keyword>
<dbReference type="AlphaFoldDB" id="F9W3D1"/>
<reference evidence="1 2" key="2">
    <citation type="journal article" date="2012" name="Proc. Natl. Acad. Sci. U.S.A.">
        <title>Antigenic diversity is generated by distinct evolutionary mechanisms in African trypanosome species.</title>
        <authorList>
            <person name="Jackson A.P."/>
            <person name="Berry A."/>
            <person name="Aslett M."/>
            <person name="Allison H.C."/>
            <person name="Burton P."/>
            <person name="Vavrova-Anderson J."/>
            <person name="Brown R."/>
            <person name="Browne H."/>
            <person name="Corton N."/>
            <person name="Hauser H."/>
            <person name="Gamble J."/>
            <person name="Gilderthorp R."/>
            <person name="Marcello L."/>
            <person name="McQuillan J."/>
            <person name="Otto T.D."/>
            <person name="Quail M.A."/>
            <person name="Sanders M.J."/>
            <person name="van Tonder A."/>
            <person name="Ginger M.L."/>
            <person name="Field M.C."/>
            <person name="Barry J.D."/>
            <person name="Hertz-Fowler C."/>
            <person name="Berriman M."/>
        </authorList>
    </citation>
    <scope>NUCLEOTIDE SEQUENCE [LARGE SCALE GENOMIC DNA]</scope>
    <source>
        <strain evidence="1 2">IL3000</strain>
    </source>
</reference>
<proteinExistence type="predicted"/>
<dbReference type="VEuPathDB" id="TriTrypDB:TcIL3000_0_26070"/>
<protein>
    <submittedName>
        <fullName evidence="1">WGS project CAEQ00000000 data, annotated contig 1039</fullName>
    </submittedName>
</protein>
<accession>F9W3D1</accession>
<evidence type="ECO:0000313" key="2">
    <source>
        <dbReference type="Proteomes" id="UP000000702"/>
    </source>
</evidence>
<gene>
    <name evidence="1" type="ORF">TCIL3000_0_26070</name>
</gene>